<dbReference type="Proteomes" id="UP000250163">
    <property type="component" value="Chromosome MORIYA"/>
</dbReference>
<organism evidence="1 2">
    <name type="scientific">Moritella yayanosii</name>
    <dbReference type="NCBI Taxonomy" id="69539"/>
    <lineage>
        <taxon>Bacteria</taxon>
        <taxon>Pseudomonadati</taxon>
        <taxon>Pseudomonadota</taxon>
        <taxon>Gammaproteobacteria</taxon>
        <taxon>Alteromonadales</taxon>
        <taxon>Moritellaceae</taxon>
        <taxon>Moritella</taxon>
    </lineage>
</organism>
<evidence type="ECO:0000313" key="2">
    <source>
        <dbReference type="Proteomes" id="UP000250163"/>
    </source>
</evidence>
<dbReference type="AlphaFoldDB" id="A0A330LSL5"/>
<dbReference type="EMBL" id="LS483250">
    <property type="protein sequence ID" value="SQD79830.1"/>
    <property type="molecule type" value="Genomic_DNA"/>
</dbReference>
<sequence length="42" mass="4823">MLTCLDRECIYKNKTINNVLSNSMETSYDFRTQGSKAYSHCG</sequence>
<accession>A0A330LSL5</accession>
<reference evidence="2" key="1">
    <citation type="submission" date="2018-05" db="EMBL/GenBank/DDBJ databases">
        <authorList>
            <person name="Cea G.-C."/>
            <person name="William W."/>
        </authorList>
    </citation>
    <scope>NUCLEOTIDE SEQUENCE [LARGE SCALE GENOMIC DNA]</scope>
    <source>
        <strain evidence="2">DB21MT 5</strain>
    </source>
</reference>
<dbReference type="KEGG" id="mya:MORIYA_3375"/>
<evidence type="ECO:0000313" key="1">
    <source>
        <dbReference type="EMBL" id="SQD79830.1"/>
    </source>
</evidence>
<name>A0A330LSL5_9GAMM</name>
<gene>
    <name evidence="1" type="ORF">MORIYA_3375</name>
</gene>
<proteinExistence type="predicted"/>
<keyword evidence="2" id="KW-1185">Reference proteome</keyword>
<protein>
    <submittedName>
        <fullName evidence="1">Uncharacterized protein</fullName>
    </submittedName>
</protein>